<keyword evidence="5" id="KW-0496">Mitochondrion</keyword>
<sequence length="158" mass="17578">MVVPALLRWSIFTICRSNLPRLGCVSMFSTHPPEIYFTQKHEWIKVNDKKTGGTVGITKYAEQKLGDIVYVDLPEKGSAVTAHEQCGVIESVKAVSDIFSPASGEVTEINPAIDGNTGLINKSPLDEGWLFKISLSKPEELKELMSEESYKKFLETEE</sequence>
<dbReference type="InterPro" id="IPR017453">
    <property type="entry name" value="GCV_H_sub"/>
</dbReference>
<dbReference type="InterPro" id="IPR011053">
    <property type="entry name" value="Single_hybrid_motif"/>
</dbReference>
<dbReference type="CDD" id="cd06848">
    <property type="entry name" value="GCS_H"/>
    <property type="match status" value="1"/>
</dbReference>
<evidence type="ECO:0000256" key="2">
    <source>
        <dbReference type="ARBA" id="ARBA00022823"/>
    </source>
</evidence>
<dbReference type="HAMAP" id="MF_00272">
    <property type="entry name" value="GcvH"/>
    <property type="match status" value="1"/>
</dbReference>
<comment type="similarity">
    <text evidence="1 5">Belongs to the GcvH family.</text>
</comment>
<dbReference type="NCBIfam" id="NF002270">
    <property type="entry name" value="PRK01202.1"/>
    <property type="match status" value="1"/>
</dbReference>
<dbReference type="InterPro" id="IPR000089">
    <property type="entry name" value="Biotin_lipoyl"/>
</dbReference>
<dbReference type="GO" id="GO:0009249">
    <property type="term" value="P:protein lipoylation"/>
    <property type="evidence" value="ECO:0007669"/>
    <property type="project" value="TreeGrafter"/>
</dbReference>
<protein>
    <recommendedName>
        <fullName evidence="5">Glycine cleavage system H protein</fullName>
    </recommendedName>
</protein>
<dbReference type="InterPro" id="IPR003016">
    <property type="entry name" value="2-oxoA_DH_lipoyl-BS"/>
</dbReference>
<dbReference type="PANTHER" id="PTHR11715:SF3">
    <property type="entry name" value="GLYCINE CLEAVAGE SYSTEM H PROTEIN-RELATED"/>
    <property type="match status" value="1"/>
</dbReference>
<dbReference type="SUPFAM" id="SSF51230">
    <property type="entry name" value="Single hybrid motif"/>
    <property type="match status" value="1"/>
</dbReference>
<evidence type="ECO:0000256" key="3">
    <source>
        <dbReference type="ARBA" id="ARBA00022946"/>
    </source>
</evidence>
<evidence type="ECO:0000256" key="5">
    <source>
        <dbReference type="RuleBase" id="RU364055"/>
    </source>
</evidence>
<dbReference type="AlphaFoldDB" id="A0AAV2TIB4"/>
<evidence type="ECO:0000256" key="1">
    <source>
        <dbReference type="ARBA" id="ARBA00009249"/>
    </source>
</evidence>
<evidence type="ECO:0000313" key="8">
    <source>
        <dbReference type="EMBL" id="CAL5136052.1"/>
    </source>
</evidence>
<dbReference type="GO" id="GO:0019464">
    <property type="term" value="P:glycine decarboxylation via glycine cleavage system"/>
    <property type="evidence" value="ECO:0007669"/>
    <property type="project" value="UniProtKB-UniRule"/>
</dbReference>
<dbReference type="PROSITE" id="PS00189">
    <property type="entry name" value="LIPOYL"/>
    <property type="match status" value="1"/>
</dbReference>
<feature type="modified residue" description="N6-lipoyllysine" evidence="4">
    <location>
        <position position="93"/>
    </location>
</feature>
<name>A0AAV2TIB4_CALDB</name>
<keyword evidence="2 4" id="KW-0450">Lipoyl</keyword>
<evidence type="ECO:0000313" key="7">
    <source>
        <dbReference type="EMBL" id="CAL5129816.1"/>
    </source>
</evidence>
<dbReference type="EMBL" id="CAXLJL010000047">
    <property type="protein sequence ID" value="CAL5129816.1"/>
    <property type="molecule type" value="Genomic_DNA"/>
</dbReference>
<comment type="function">
    <text evidence="5">The H protein shuttles the methylamine group of glycine from the P protein to the T protein.</text>
</comment>
<accession>A0AAV2TIB4</accession>
<dbReference type="Pfam" id="PF01597">
    <property type="entry name" value="GCV_H"/>
    <property type="match status" value="1"/>
</dbReference>
<evidence type="ECO:0000256" key="4">
    <source>
        <dbReference type="PIRSR" id="PIRSR617453-50"/>
    </source>
</evidence>
<comment type="caution">
    <text evidence="8">The sequence shown here is derived from an EMBL/GenBank/DDBJ whole genome shotgun (WGS) entry which is preliminary data.</text>
</comment>
<reference evidence="8" key="1">
    <citation type="submission" date="2024-06" db="EMBL/GenBank/DDBJ databases">
        <authorList>
            <person name="Liu X."/>
            <person name="Lenzi L."/>
            <person name="Haldenby T S."/>
            <person name="Uol C."/>
        </authorList>
    </citation>
    <scope>NUCLEOTIDE SEQUENCE</scope>
</reference>
<organism evidence="8 9">
    <name type="scientific">Calicophoron daubneyi</name>
    <name type="common">Rumen fluke</name>
    <name type="synonym">Paramphistomum daubneyi</name>
    <dbReference type="NCBI Taxonomy" id="300641"/>
    <lineage>
        <taxon>Eukaryota</taxon>
        <taxon>Metazoa</taxon>
        <taxon>Spiralia</taxon>
        <taxon>Lophotrochozoa</taxon>
        <taxon>Platyhelminthes</taxon>
        <taxon>Trematoda</taxon>
        <taxon>Digenea</taxon>
        <taxon>Plagiorchiida</taxon>
        <taxon>Pronocephalata</taxon>
        <taxon>Paramphistomoidea</taxon>
        <taxon>Paramphistomidae</taxon>
        <taxon>Calicophoron</taxon>
    </lineage>
</organism>
<comment type="subunit">
    <text evidence="5">The glycine cleavage system is composed of four proteins: P, T, L and H.</text>
</comment>
<evidence type="ECO:0000313" key="9">
    <source>
        <dbReference type="Proteomes" id="UP001497525"/>
    </source>
</evidence>
<dbReference type="NCBIfam" id="TIGR00527">
    <property type="entry name" value="gcvH"/>
    <property type="match status" value="1"/>
</dbReference>
<dbReference type="InterPro" id="IPR033753">
    <property type="entry name" value="GCV_H/Fam206"/>
</dbReference>
<dbReference type="PROSITE" id="PS50968">
    <property type="entry name" value="BIOTINYL_LIPOYL"/>
    <property type="match status" value="1"/>
</dbReference>
<dbReference type="EMBL" id="CAXLJL010000279">
    <property type="protein sequence ID" value="CAL5136052.1"/>
    <property type="molecule type" value="Genomic_DNA"/>
</dbReference>
<comment type="subcellular location">
    <subcellularLocation>
        <location evidence="5">Mitochondrion</location>
    </subcellularLocation>
</comment>
<dbReference type="Proteomes" id="UP001497525">
    <property type="component" value="Unassembled WGS sequence"/>
</dbReference>
<gene>
    <name evidence="8" type="ORF">CDAUBV1_LOCUS10144</name>
    <name evidence="7" type="ORF">CDAUBV1_LOCUS1257</name>
</gene>
<dbReference type="PANTHER" id="PTHR11715">
    <property type="entry name" value="GLYCINE CLEAVAGE SYSTEM H PROTEIN"/>
    <property type="match status" value="1"/>
</dbReference>
<feature type="domain" description="Lipoyl-binding" evidence="6">
    <location>
        <begin position="52"/>
        <end position="134"/>
    </location>
</feature>
<dbReference type="Gene3D" id="2.40.50.100">
    <property type="match status" value="1"/>
</dbReference>
<dbReference type="InterPro" id="IPR002930">
    <property type="entry name" value="GCV_H"/>
</dbReference>
<dbReference type="GO" id="GO:0005739">
    <property type="term" value="C:mitochondrion"/>
    <property type="evidence" value="ECO:0007669"/>
    <property type="project" value="UniProtKB-SubCell"/>
</dbReference>
<comment type="cofactor">
    <cofactor evidence="5">
        <name>(R)-lipoate</name>
        <dbReference type="ChEBI" id="CHEBI:83088"/>
    </cofactor>
    <text evidence="5">Binds 1 lipoyl cofactor covalently.</text>
</comment>
<dbReference type="GO" id="GO:0005960">
    <property type="term" value="C:glycine cleavage complex"/>
    <property type="evidence" value="ECO:0007669"/>
    <property type="project" value="UniProtKB-UniRule"/>
</dbReference>
<evidence type="ECO:0000259" key="6">
    <source>
        <dbReference type="PROSITE" id="PS50968"/>
    </source>
</evidence>
<keyword evidence="3 5" id="KW-0809">Transit peptide</keyword>
<proteinExistence type="inferred from homology"/>